<protein>
    <submittedName>
        <fullName evidence="2">Uncharacterized protein</fullName>
    </submittedName>
</protein>
<reference evidence="2" key="4">
    <citation type="submission" date="2025-09" db="UniProtKB">
        <authorList>
            <consortium name="Ensembl"/>
        </authorList>
    </citation>
    <scope>IDENTIFICATION</scope>
    <source>
        <strain evidence="2">17573</strain>
    </source>
</reference>
<reference evidence="2" key="3">
    <citation type="submission" date="2025-08" db="UniProtKB">
        <authorList>
            <consortium name="Ensembl"/>
        </authorList>
    </citation>
    <scope>IDENTIFICATION</scope>
    <source>
        <strain evidence="2">17573</strain>
    </source>
</reference>
<organism evidence="2 3">
    <name type="scientific">Macaca mulatta</name>
    <name type="common">Rhesus macaque</name>
    <dbReference type="NCBI Taxonomy" id="9544"/>
    <lineage>
        <taxon>Eukaryota</taxon>
        <taxon>Metazoa</taxon>
        <taxon>Chordata</taxon>
        <taxon>Craniata</taxon>
        <taxon>Vertebrata</taxon>
        <taxon>Euteleostomi</taxon>
        <taxon>Mammalia</taxon>
        <taxon>Eutheria</taxon>
        <taxon>Euarchontoglires</taxon>
        <taxon>Primates</taxon>
        <taxon>Haplorrhini</taxon>
        <taxon>Catarrhini</taxon>
        <taxon>Cercopithecidae</taxon>
        <taxon>Cercopithecinae</taxon>
        <taxon>Macaca</taxon>
    </lineage>
</organism>
<dbReference type="Bgee" id="ENSMMUG00000051736">
    <property type="expression patterns" value="Expressed in ileum and 2 other cell types or tissues"/>
</dbReference>
<feature type="transmembrane region" description="Helical" evidence="1">
    <location>
        <begin position="37"/>
        <end position="55"/>
    </location>
</feature>
<keyword evidence="1" id="KW-0812">Transmembrane</keyword>
<proteinExistence type="predicted"/>
<keyword evidence="1" id="KW-0472">Membrane</keyword>
<accession>A0A5F8AIY1</accession>
<dbReference type="GeneTree" id="ENSGT01150000286943"/>
<evidence type="ECO:0000256" key="1">
    <source>
        <dbReference type="SAM" id="Phobius"/>
    </source>
</evidence>
<dbReference type="PANTHER" id="PTHR12138">
    <property type="entry name" value="PRIMATE-EXPANDED PROTEIN FAMILY"/>
    <property type="match status" value="1"/>
</dbReference>
<dbReference type="AlphaFoldDB" id="A0A5F8AIY1"/>
<reference evidence="2" key="2">
    <citation type="submission" date="2019-01" db="EMBL/GenBank/DDBJ databases">
        <authorList>
            <person name="Graves T."/>
            <person name="Eichler E.E."/>
            <person name="Wilson R.K."/>
        </authorList>
    </citation>
    <scope>NUCLEOTIDE SEQUENCE [LARGE SCALE GENOMIC DNA]</scope>
    <source>
        <strain evidence="2">17573</strain>
    </source>
</reference>
<evidence type="ECO:0000313" key="2">
    <source>
        <dbReference type="Ensembl" id="ENSMMUP00000077352.1"/>
    </source>
</evidence>
<dbReference type="VEuPathDB" id="HostDB:ENSMMUG00000051736"/>
<keyword evidence="3" id="KW-1185">Reference proteome</keyword>
<dbReference type="InParanoid" id="A0A5F8AIY1"/>
<name>A0A5F8AIY1_MACMU</name>
<evidence type="ECO:0000313" key="3">
    <source>
        <dbReference type="Proteomes" id="UP000006718"/>
    </source>
</evidence>
<sequence>SHLLRRLRIACLSPGVRGQPGQHNKAGLKKKKKKSKALNRCFFILFFFFFPRQGLTLSSRLACSGVITACCSLHLLGSTTPPISASLVAGTTGTHYTQLIFVFYIETKFHHVTQDTLEPPGLKKSACLSLP</sequence>
<reference evidence="3" key="1">
    <citation type="journal article" date="2007" name="Science">
        <title>Evolutionary and biomedical insights from the rhesus macaque genome.</title>
        <authorList>
            <person name="Gibbs R.A."/>
            <person name="Rogers J."/>
            <person name="Katze M.G."/>
            <person name="Bumgarner R."/>
            <person name="Weinstock G.M."/>
            <person name="Mardis E.R."/>
            <person name="Remington K.A."/>
            <person name="Strausberg R.L."/>
            <person name="Venter J.C."/>
            <person name="Wilson R.K."/>
            <person name="Batzer M.A."/>
            <person name="Bustamante C.D."/>
            <person name="Eichler E.E."/>
            <person name="Hahn M.W."/>
            <person name="Hardison R.C."/>
            <person name="Makova K.D."/>
            <person name="Miller W."/>
            <person name="Milosavljevic A."/>
            <person name="Palermo R.E."/>
            <person name="Siepel A."/>
            <person name="Sikela J.M."/>
            <person name="Attaway T."/>
            <person name="Bell S."/>
            <person name="Bernard K.E."/>
            <person name="Buhay C.J."/>
            <person name="Chandrabose M.N."/>
            <person name="Dao M."/>
            <person name="Davis C."/>
            <person name="Delehaunty K.D."/>
            <person name="Ding Y."/>
            <person name="Dinh H.H."/>
            <person name="Dugan-Rocha S."/>
            <person name="Fulton L.A."/>
            <person name="Gabisi R.A."/>
            <person name="Garner T.T."/>
            <person name="Godfrey J."/>
            <person name="Hawes A.C."/>
            <person name="Hernandez J."/>
            <person name="Hines S."/>
            <person name="Holder M."/>
            <person name="Hume J."/>
            <person name="Jhangiani S.N."/>
            <person name="Joshi V."/>
            <person name="Khan Z.M."/>
            <person name="Kirkness E.F."/>
            <person name="Cree A."/>
            <person name="Fowler R.G."/>
            <person name="Lee S."/>
            <person name="Lewis L.R."/>
            <person name="Li Z."/>
            <person name="Liu Y.-S."/>
            <person name="Moore S.M."/>
            <person name="Muzny D."/>
            <person name="Nazareth L.V."/>
            <person name="Ngo D.N."/>
            <person name="Okwuonu G.O."/>
            <person name="Pai G."/>
            <person name="Parker D."/>
            <person name="Paul H.A."/>
            <person name="Pfannkoch C."/>
            <person name="Pohl C.S."/>
            <person name="Rogers Y.-H.C."/>
            <person name="Ruiz S.J."/>
            <person name="Sabo A."/>
            <person name="Santibanez J."/>
            <person name="Schneider B.W."/>
            <person name="Smith S.M."/>
            <person name="Sodergren E."/>
            <person name="Svatek A.F."/>
            <person name="Utterback T.R."/>
            <person name="Vattathil S."/>
            <person name="Warren W."/>
            <person name="White C.S."/>
            <person name="Chinwalla A.T."/>
            <person name="Feng Y."/>
            <person name="Halpern A.L."/>
            <person name="Hillier L.W."/>
            <person name="Huang X."/>
            <person name="Minx P."/>
            <person name="Nelson J.O."/>
            <person name="Pepin K.H."/>
            <person name="Qin X."/>
            <person name="Sutton G.G."/>
            <person name="Venter E."/>
            <person name="Walenz B.P."/>
            <person name="Wallis J.W."/>
            <person name="Worley K.C."/>
            <person name="Yang S.-P."/>
            <person name="Jones S.M."/>
            <person name="Marra M.A."/>
            <person name="Rocchi M."/>
            <person name="Schein J.E."/>
            <person name="Baertsch R."/>
            <person name="Clarke L."/>
            <person name="Csuros M."/>
            <person name="Glasscock J."/>
            <person name="Harris R.A."/>
            <person name="Havlak P."/>
            <person name="Jackson A.R."/>
            <person name="Jiang H."/>
            <person name="Liu Y."/>
            <person name="Messina D.N."/>
            <person name="Shen Y."/>
            <person name="Song H.X.-Z."/>
            <person name="Wylie T."/>
            <person name="Zhang L."/>
            <person name="Birney E."/>
            <person name="Han K."/>
            <person name="Konkel M.K."/>
            <person name="Lee J."/>
            <person name="Smit A.F.A."/>
            <person name="Ullmer B."/>
            <person name="Wang H."/>
            <person name="Xing J."/>
            <person name="Burhans R."/>
            <person name="Cheng Z."/>
            <person name="Karro J.E."/>
            <person name="Ma J."/>
            <person name="Raney B."/>
            <person name="She X."/>
            <person name="Cox M.J."/>
            <person name="Demuth J.P."/>
            <person name="Dumas L.J."/>
            <person name="Han S.-G."/>
            <person name="Hopkins J."/>
            <person name="Karimpour-Fard A."/>
            <person name="Kim Y.H."/>
            <person name="Pollack J.R."/>
            <person name="Vinar T."/>
            <person name="Addo-Quaye C."/>
            <person name="Degenhardt J."/>
            <person name="Denby A."/>
            <person name="Hubisz M.J."/>
            <person name="Indap A."/>
            <person name="Kosiol C."/>
            <person name="Lahn B.T."/>
            <person name="Lawson H.A."/>
            <person name="Marklein A."/>
            <person name="Nielsen R."/>
            <person name="Vallender E.J."/>
            <person name="Clark A.G."/>
            <person name="Ferguson B."/>
            <person name="Hernandez R.D."/>
            <person name="Hirani K."/>
            <person name="Kehrer-Sawatzki H."/>
            <person name="Kolb J."/>
            <person name="Patil S."/>
            <person name="Pu L.-L."/>
            <person name="Ren Y."/>
            <person name="Smith D.G."/>
            <person name="Wheeler D.A."/>
            <person name="Schenck I."/>
            <person name="Ball E.V."/>
            <person name="Chen R."/>
            <person name="Cooper D.N."/>
            <person name="Giardine B."/>
            <person name="Hsu F."/>
            <person name="Kent W.J."/>
            <person name="Lesk A."/>
            <person name="Nelson D.L."/>
            <person name="O'brien W.E."/>
            <person name="Pruefer K."/>
            <person name="Stenson P.D."/>
            <person name="Wallace J.C."/>
            <person name="Ke H."/>
            <person name="Liu X.-M."/>
            <person name="Wang P."/>
            <person name="Xiang A.P."/>
            <person name="Yang F."/>
            <person name="Barber G.P."/>
            <person name="Haussler D."/>
            <person name="Karolchik D."/>
            <person name="Kern A.D."/>
            <person name="Kuhn R.M."/>
            <person name="Smith K.E."/>
            <person name="Zwieg A.S."/>
        </authorList>
    </citation>
    <scope>NUCLEOTIDE SEQUENCE [LARGE SCALE GENOMIC DNA]</scope>
    <source>
        <strain evidence="3">17573</strain>
    </source>
</reference>
<keyword evidence="1" id="KW-1133">Transmembrane helix</keyword>
<dbReference type="PANTHER" id="PTHR12138:SF154">
    <property type="entry name" value="PROTEIN-SERINE_THREONINE PHOSPHATASE"/>
    <property type="match status" value="1"/>
</dbReference>
<dbReference type="Ensembl" id="ENSMMUT00000093081.1">
    <property type="protein sequence ID" value="ENSMMUP00000077352.1"/>
    <property type="gene ID" value="ENSMMUG00000051736.1"/>
</dbReference>
<dbReference type="Proteomes" id="UP000006718">
    <property type="component" value="Chromosome 10"/>
</dbReference>